<dbReference type="EMBL" id="NEVJ01000002">
    <property type="protein sequence ID" value="OZI24007.1"/>
    <property type="molecule type" value="Genomic_DNA"/>
</dbReference>
<keyword evidence="2" id="KW-0732">Signal</keyword>
<feature type="chain" id="PRO_5012175849" description="DUF2946 domain-containing protein" evidence="2">
    <location>
        <begin position="17"/>
        <end position="107"/>
    </location>
</feature>
<evidence type="ECO:0000313" key="3">
    <source>
        <dbReference type="EMBL" id="OZI24007.1"/>
    </source>
</evidence>
<reference evidence="3" key="1">
    <citation type="submission" date="2017-05" db="EMBL/GenBank/DDBJ databases">
        <title>Complete and WGS of Bordetella genogroups.</title>
        <authorList>
            <person name="Spilker T."/>
            <person name="Lipuma J."/>
        </authorList>
    </citation>
    <scope>NUCLEOTIDE SEQUENCE</scope>
    <source>
        <strain evidence="3">AU21707</strain>
    </source>
</reference>
<gene>
    <name evidence="3" type="ORF">CAL26_07200</name>
</gene>
<keyword evidence="1" id="KW-0812">Transmembrane</keyword>
<evidence type="ECO:0008006" key="5">
    <source>
        <dbReference type="Google" id="ProtNLM"/>
    </source>
</evidence>
<keyword evidence="4" id="KW-1185">Reference proteome</keyword>
<dbReference type="AlphaFoldDB" id="A0A261RGU5"/>
<feature type="signal peptide" evidence="2">
    <location>
        <begin position="1"/>
        <end position="16"/>
    </location>
</feature>
<evidence type="ECO:0000313" key="4">
    <source>
        <dbReference type="Proteomes" id="UP000216857"/>
    </source>
</evidence>
<keyword evidence="1" id="KW-1133">Transmembrane helix</keyword>
<name>A0A261RGU5_9BORD</name>
<feature type="transmembrane region" description="Helical" evidence="1">
    <location>
        <begin position="65"/>
        <end position="86"/>
    </location>
</feature>
<proteinExistence type="predicted"/>
<evidence type="ECO:0000256" key="2">
    <source>
        <dbReference type="SAM" id="SignalP"/>
    </source>
</evidence>
<organism evidence="3 4">
    <name type="scientific">Bordetella genomosp. 9</name>
    <dbReference type="NCBI Taxonomy" id="1416803"/>
    <lineage>
        <taxon>Bacteria</taxon>
        <taxon>Pseudomonadati</taxon>
        <taxon>Pseudomonadota</taxon>
        <taxon>Betaproteobacteria</taxon>
        <taxon>Burkholderiales</taxon>
        <taxon>Alcaligenaceae</taxon>
        <taxon>Bordetella</taxon>
    </lineage>
</organism>
<accession>A0A261RGU5</accession>
<dbReference type="Pfam" id="PF11162">
    <property type="entry name" value="DUF2946"/>
    <property type="match status" value="1"/>
</dbReference>
<keyword evidence="1" id="KW-0472">Membrane</keyword>
<dbReference type="InterPro" id="IPR021333">
    <property type="entry name" value="DUF2946"/>
</dbReference>
<evidence type="ECO:0000256" key="1">
    <source>
        <dbReference type="SAM" id="Phobius"/>
    </source>
</evidence>
<sequence length="107" mass="10968">MPASAMSAASAMAAMAAVMTMDDMPSMHHAPSAGHGAGGHADHESQPMDDCGYCDLLNHVPALSMVPPAPAAALLLLFAVFVLPALRRYTPLGAFPSGRPRAPPAFS</sequence>
<comment type="caution">
    <text evidence="3">The sequence shown here is derived from an EMBL/GenBank/DDBJ whole genome shotgun (WGS) entry which is preliminary data.</text>
</comment>
<protein>
    <recommendedName>
        <fullName evidence="5">DUF2946 domain-containing protein</fullName>
    </recommendedName>
</protein>
<dbReference type="Proteomes" id="UP000216857">
    <property type="component" value="Unassembled WGS sequence"/>
</dbReference>